<feature type="chain" id="PRO_5042249394" description="Ecp2 effector protein domain-containing protein" evidence="1">
    <location>
        <begin position="25"/>
        <end position="204"/>
    </location>
</feature>
<feature type="signal peptide" evidence="1">
    <location>
        <begin position="1"/>
        <end position="24"/>
    </location>
</feature>
<evidence type="ECO:0000313" key="2">
    <source>
        <dbReference type="EMBL" id="KAK3354611.1"/>
    </source>
</evidence>
<dbReference type="PANTHER" id="PTHR39603:SF1">
    <property type="entry name" value="CYANOVIRIN-N DOMAIN-CONTAINING PROTEIN"/>
    <property type="match status" value="1"/>
</dbReference>
<organism evidence="2 3">
    <name type="scientific">Neurospora tetraspora</name>
    <dbReference type="NCBI Taxonomy" id="94610"/>
    <lineage>
        <taxon>Eukaryota</taxon>
        <taxon>Fungi</taxon>
        <taxon>Dikarya</taxon>
        <taxon>Ascomycota</taxon>
        <taxon>Pezizomycotina</taxon>
        <taxon>Sordariomycetes</taxon>
        <taxon>Sordariomycetidae</taxon>
        <taxon>Sordariales</taxon>
        <taxon>Sordariaceae</taxon>
        <taxon>Neurospora</taxon>
    </lineage>
</organism>
<dbReference type="PANTHER" id="PTHR39603">
    <property type="entry name" value="CYANOVIRIN-N DOMAIN-CONTAINING PROTEIN"/>
    <property type="match status" value="1"/>
</dbReference>
<evidence type="ECO:0000256" key="1">
    <source>
        <dbReference type="SAM" id="SignalP"/>
    </source>
</evidence>
<name>A0AAE0JN27_9PEZI</name>
<dbReference type="GeneID" id="87867366"/>
<accession>A0AAE0JN27</accession>
<evidence type="ECO:0008006" key="4">
    <source>
        <dbReference type="Google" id="ProtNLM"/>
    </source>
</evidence>
<evidence type="ECO:0000313" key="3">
    <source>
        <dbReference type="Proteomes" id="UP001278500"/>
    </source>
</evidence>
<dbReference type="PROSITE" id="PS51257">
    <property type="entry name" value="PROKAR_LIPOPROTEIN"/>
    <property type="match status" value="1"/>
</dbReference>
<gene>
    <name evidence="2" type="ORF">B0H65DRAFT_562743</name>
</gene>
<protein>
    <recommendedName>
        <fullName evidence="4">Ecp2 effector protein domain-containing protein</fullName>
    </recommendedName>
</protein>
<dbReference type="AlphaFoldDB" id="A0AAE0JN27"/>
<keyword evidence="1" id="KW-0732">Signal</keyword>
<proteinExistence type="predicted"/>
<keyword evidence="3" id="KW-1185">Reference proteome</keyword>
<dbReference type="RefSeq" id="XP_062685989.1">
    <property type="nucleotide sequence ID" value="XM_062830212.1"/>
</dbReference>
<sequence length="204" mass="22245">MKHTFSAAFTALLLLILTACGTTAAPTKESTKKPFSFASWVDDLSRPDIVALTPEQALEAYNASRHSAVSKREGAGGVSKRWPEGLGMCFPSDMHAPADDAVAIIALFVEKGQEKVTLRQDPSGFRNVIGVHGQLTVDAYCYRGGRNQWMCPERTVTCLIVAQAVGHLMDSCTWDNSVGGSYWVLDRELFLNVWDGAFLSVENS</sequence>
<dbReference type="Proteomes" id="UP001278500">
    <property type="component" value="Unassembled WGS sequence"/>
</dbReference>
<reference evidence="2" key="1">
    <citation type="journal article" date="2023" name="Mol. Phylogenet. Evol.">
        <title>Genome-scale phylogeny and comparative genomics of the fungal order Sordariales.</title>
        <authorList>
            <person name="Hensen N."/>
            <person name="Bonometti L."/>
            <person name="Westerberg I."/>
            <person name="Brannstrom I.O."/>
            <person name="Guillou S."/>
            <person name="Cros-Aarteil S."/>
            <person name="Calhoun S."/>
            <person name="Haridas S."/>
            <person name="Kuo A."/>
            <person name="Mondo S."/>
            <person name="Pangilinan J."/>
            <person name="Riley R."/>
            <person name="LaButti K."/>
            <person name="Andreopoulos B."/>
            <person name="Lipzen A."/>
            <person name="Chen C."/>
            <person name="Yan M."/>
            <person name="Daum C."/>
            <person name="Ng V."/>
            <person name="Clum A."/>
            <person name="Steindorff A."/>
            <person name="Ohm R.A."/>
            <person name="Martin F."/>
            <person name="Silar P."/>
            <person name="Natvig D.O."/>
            <person name="Lalanne C."/>
            <person name="Gautier V."/>
            <person name="Ament-Velasquez S.L."/>
            <person name="Kruys A."/>
            <person name="Hutchinson M.I."/>
            <person name="Powell A.J."/>
            <person name="Barry K."/>
            <person name="Miller A.N."/>
            <person name="Grigoriev I.V."/>
            <person name="Debuchy R."/>
            <person name="Gladieux P."/>
            <person name="Hiltunen Thoren M."/>
            <person name="Johannesson H."/>
        </authorList>
    </citation>
    <scope>NUCLEOTIDE SEQUENCE</scope>
    <source>
        <strain evidence="2">CBS 560.94</strain>
    </source>
</reference>
<reference evidence="2" key="2">
    <citation type="submission" date="2023-06" db="EMBL/GenBank/DDBJ databases">
        <authorList>
            <consortium name="Lawrence Berkeley National Laboratory"/>
            <person name="Haridas S."/>
            <person name="Hensen N."/>
            <person name="Bonometti L."/>
            <person name="Westerberg I."/>
            <person name="Brannstrom I.O."/>
            <person name="Guillou S."/>
            <person name="Cros-Aarteil S."/>
            <person name="Calhoun S."/>
            <person name="Kuo A."/>
            <person name="Mondo S."/>
            <person name="Pangilinan J."/>
            <person name="Riley R."/>
            <person name="Labutti K."/>
            <person name="Andreopoulos B."/>
            <person name="Lipzen A."/>
            <person name="Chen C."/>
            <person name="Yanf M."/>
            <person name="Daum C."/>
            <person name="Ng V."/>
            <person name="Clum A."/>
            <person name="Steindorff A."/>
            <person name="Ohm R."/>
            <person name="Martin F."/>
            <person name="Silar P."/>
            <person name="Natvig D."/>
            <person name="Lalanne C."/>
            <person name="Gautier V."/>
            <person name="Ament-Velasquez S.L."/>
            <person name="Kruys A."/>
            <person name="Hutchinson M.I."/>
            <person name="Powell A.J."/>
            <person name="Barry K."/>
            <person name="Miller A.N."/>
            <person name="Grigoriev I.V."/>
            <person name="Debuchy R."/>
            <person name="Gladieux P."/>
            <person name="Thoren M.H."/>
            <person name="Johannesson H."/>
        </authorList>
    </citation>
    <scope>NUCLEOTIDE SEQUENCE</scope>
    <source>
        <strain evidence="2">CBS 560.94</strain>
    </source>
</reference>
<dbReference type="EMBL" id="JAUEPP010000001">
    <property type="protein sequence ID" value="KAK3354611.1"/>
    <property type="molecule type" value="Genomic_DNA"/>
</dbReference>
<comment type="caution">
    <text evidence="2">The sequence shown here is derived from an EMBL/GenBank/DDBJ whole genome shotgun (WGS) entry which is preliminary data.</text>
</comment>